<evidence type="ECO:0000256" key="1">
    <source>
        <dbReference type="SAM" id="MobiDB-lite"/>
    </source>
</evidence>
<feature type="compositionally biased region" description="Basic residues" evidence="1">
    <location>
        <begin position="50"/>
        <end position="61"/>
    </location>
</feature>
<name>A0A6U0W6W2_9CHLO</name>
<gene>
    <name evidence="2" type="ORF">PPAR00522_LOCUS12123</name>
    <name evidence="3" type="ORF">PPAR00522_LOCUS12124</name>
</gene>
<feature type="region of interest" description="Disordered" evidence="1">
    <location>
        <begin position="194"/>
        <end position="213"/>
    </location>
</feature>
<protein>
    <submittedName>
        <fullName evidence="3">Uncharacterized protein</fullName>
    </submittedName>
</protein>
<sequence length="331" mass="36649">MVITNSAEKQPPPSLKVVHPKSHNPDFPLVRLDDHPGVSHDENQFFLYHSHQRRRKKKTYGKKPTSEHHQQRRQSGKKEIPLVVMIDAVFCKNRCRSGNDGNDPSRGVAMKWRSKKGVDKRNTPHDGEHISEDHLTTKAVGHVMEANRISNANKDSLSVRKAVIIPDHHDKATSNRESDNKGLECIANASMSAYTNSRSSSNSSGESGIQTHQMDDPILNQNKSRANLYNNSSNSSYYKPQSVCNCHDAPLNRSDETVLNLQHIVMNPDVDVAMKRSLHGSAILNGAKRISNTTRSNNGSKETRCNLLNASGALISSLVSLSRASLAINAL</sequence>
<dbReference type="EMBL" id="HBFM01018687">
    <property type="protein sequence ID" value="CAD8775968.1"/>
    <property type="molecule type" value="Transcribed_RNA"/>
</dbReference>
<evidence type="ECO:0000313" key="3">
    <source>
        <dbReference type="EMBL" id="CAD8775969.1"/>
    </source>
</evidence>
<feature type="compositionally biased region" description="Low complexity" evidence="1">
    <location>
        <begin position="194"/>
        <end position="207"/>
    </location>
</feature>
<organism evidence="3">
    <name type="scientific">Polytomella parva</name>
    <dbReference type="NCBI Taxonomy" id="51329"/>
    <lineage>
        <taxon>Eukaryota</taxon>
        <taxon>Viridiplantae</taxon>
        <taxon>Chlorophyta</taxon>
        <taxon>core chlorophytes</taxon>
        <taxon>Chlorophyceae</taxon>
        <taxon>CS clade</taxon>
        <taxon>Chlamydomonadales</taxon>
        <taxon>Chlamydomonadaceae</taxon>
        <taxon>Polytomella</taxon>
    </lineage>
</organism>
<feature type="region of interest" description="Disordered" evidence="1">
    <location>
        <begin position="1"/>
        <end position="35"/>
    </location>
</feature>
<dbReference type="EMBL" id="HBFM01018688">
    <property type="protein sequence ID" value="CAD8775969.1"/>
    <property type="molecule type" value="Transcribed_RNA"/>
</dbReference>
<feature type="region of interest" description="Disordered" evidence="1">
    <location>
        <begin position="97"/>
        <end position="134"/>
    </location>
</feature>
<feature type="compositionally biased region" description="Basic and acidic residues" evidence="1">
    <location>
        <begin position="116"/>
        <end position="134"/>
    </location>
</feature>
<dbReference type="AlphaFoldDB" id="A0A6U0W6W2"/>
<feature type="region of interest" description="Disordered" evidence="1">
    <location>
        <begin position="49"/>
        <end position="78"/>
    </location>
</feature>
<accession>A0A6U0W6W2</accession>
<proteinExistence type="predicted"/>
<evidence type="ECO:0000313" key="2">
    <source>
        <dbReference type="EMBL" id="CAD8775968.1"/>
    </source>
</evidence>
<reference evidence="3" key="1">
    <citation type="submission" date="2021-01" db="EMBL/GenBank/DDBJ databases">
        <authorList>
            <person name="Corre E."/>
            <person name="Pelletier E."/>
            <person name="Niang G."/>
            <person name="Scheremetjew M."/>
            <person name="Finn R."/>
            <person name="Kale V."/>
            <person name="Holt S."/>
            <person name="Cochrane G."/>
            <person name="Meng A."/>
            <person name="Brown T."/>
            <person name="Cohen L."/>
        </authorList>
    </citation>
    <scope>NUCLEOTIDE SEQUENCE</scope>
    <source>
        <strain evidence="3">SAG 63-3</strain>
    </source>
</reference>